<dbReference type="InterPro" id="IPR000435">
    <property type="entry name" value="Tektins"/>
</dbReference>
<sequence length="402" mass="46390">MARLVQAPPKFTPPEWHTSNFVKYDNAEGQRSRSERLIDESSRLIDEVEKTTRRNQRDVNKKIAQRLEDINFWKSELELKLAELTAENDTLLNYKARLEKALAACEEPLDISQQCLINREGRVSIDLVHDNVEKELLKEVEVIQGIIALLKRTHEQTVEQIRLNRSAKYYLEKDLKDKASAQNIDTFCSELHNNSATIGFRANVVRIESNSVTPQDWAAFSNANIQKAERERNNSMALRASIDGILKQTADDMKTQCDAVNLSFNERVTETKKAKNKLEQHLDKVQQEISTMEKNIIELQKAIEDKNGPMMVSQSRLDERTQRPNVELCRDPVQYRLIDEVNEIQQSINHLVSTLAQAEAELKGLIRNQLLLEEDIQVKSNSLYIDEVQCMRIREAISINYF</sequence>
<keyword evidence="4 11" id="KW-0282">Flagellum</keyword>
<accession>A0A6F9DTY0</accession>
<keyword evidence="8 11" id="KW-0966">Cell projection</keyword>
<dbReference type="GO" id="GO:0060271">
    <property type="term" value="P:cilium assembly"/>
    <property type="evidence" value="ECO:0007669"/>
    <property type="project" value="UniProtKB-UniRule"/>
</dbReference>
<feature type="coiled-coil region" evidence="12">
    <location>
        <begin position="268"/>
        <end position="302"/>
    </location>
</feature>
<dbReference type="GO" id="GO:0060294">
    <property type="term" value="P:cilium movement involved in cell motility"/>
    <property type="evidence" value="ECO:0007669"/>
    <property type="project" value="UniProtKB-UniRule"/>
</dbReference>
<evidence type="ECO:0000256" key="8">
    <source>
        <dbReference type="ARBA" id="ARBA00023273"/>
    </source>
</evidence>
<evidence type="ECO:0000313" key="13">
    <source>
        <dbReference type="EMBL" id="CAB3266894.1"/>
    </source>
</evidence>
<comment type="similarity">
    <text evidence="2 11">Belongs to the tektin family.</text>
</comment>
<evidence type="ECO:0000256" key="7">
    <source>
        <dbReference type="ARBA" id="ARBA00023212"/>
    </source>
</evidence>
<comment type="function">
    <text evidence="9">Microtubule inner protein (MIP) part of the dynein-decorated doublet microtubules (DMTs) in cilia and flagellar axoneme. Forms filamentous polymers in the walls of ciliary and flagellar microtubules.</text>
</comment>
<evidence type="ECO:0000256" key="3">
    <source>
        <dbReference type="ARBA" id="ARBA00022490"/>
    </source>
</evidence>
<dbReference type="EMBL" id="LR791032">
    <property type="protein sequence ID" value="CAB3266894.1"/>
    <property type="molecule type" value="mRNA"/>
</dbReference>
<feature type="coiled-coil region" evidence="12">
    <location>
        <begin position="341"/>
        <end position="375"/>
    </location>
</feature>
<keyword evidence="3" id="KW-0963">Cytoplasm</keyword>
<evidence type="ECO:0000256" key="6">
    <source>
        <dbReference type="ARBA" id="ARBA00023069"/>
    </source>
</evidence>
<dbReference type="PANTHER" id="PTHR19960">
    <property type="entry name" value="TEKTIN"/>
    <property type="match status" value="1"/>
</dbReference>
<organism evidence="13">
    <name type="scientific">Phallusia mammillata</name>
    <dbReference type="NCBI Taxonomy" id="59560"/>
    <lineage>
        <taxon>Eukaryota</taxon>
        <taxon>Metazoa</taxon>
        <taxon>Chordata</taxon>
        <taxon>Tunicata</taxon>
        <taxon>Ascidiacea</taxon>
        <taxon>Phlebobranchia</taxon>
        <taxon>Ascidiidae</taxon>
        <taxon>Phallusia</taxon>
    </lineage>
</organism>
<dbReference type="GO" id="GO:0015630">
    <property type="term" value="C:microtubule cytoskeleton"/>
    <property type="evidence" value="ECO:0007669"/>
    <property type="project" value="UniProtKB-UniRule"/>
</dbReference>
<evidence type="ECO:0000256" key="12">
    <source>
        <dbReference type="SAM" id="Coils"/>
    </source>
</evidence>
<evidence type="ECO:0000256" key="1">
    <source>
        <dbReference type="ARBA" id="ARBA00004611"/>
    </source>
</evidence>
<dbReference type="AlphaFoldDB" id="A0A6F9DTY0"/>
<keyword evidence="7" id="KW-0206">Cytoskeleton</keyword>
<dbReference type="PRINTS" id="PR00511">
    <property type="entry name" value="TEKTIN"/>
</dbReference>
<dbReference type="Pfam" id="PF03148">
    <property type="entry name" value="Tektin"/>
    <property type="match status" value="1"/>
</dbReference>
<dbReference type="GO" id="GO:0005634">
    <property type="term" value="C:nucleus"/>
    <property type="evidence" value="ECO:0007669"/>
    <property type="project" value="TreeGrafter"/>
</dbReference>
<evidence type="ECO:0000256" key="2">
    <source>
        <dbReference type="ARBA" id="ARBA00007209"/>
    </source>
</evidence>
<evidence type="ECO:0000256" key="11">
    <source>
        <dbReference type="RuleBase" id="RU367040"/>
    </source>
</evidence>
<evidence type="ECO:0000256" key="4">
    <source>
        <dbReference type="ARBA" id="ARBA00022846"/>
    </source>
</evidence>
<proteinExistence type="evidence at transcript level"/>
<evidence type="ECO:0000256" key="9">
    <source>
        <dbReference type="ARBA" id="ARBA00045224"/>
    </source>
</evidence>
<comment type="subunit">
    <text evidence="10">Microtubule inner protein component of sperm flagellar doublet microtubules.</text>
</comment>
<evidence type="ECO:0000256" key="5">
    <source>
        <dbReference type="ARBA" id="ARBA00023054"/>
    </source>
</evidence>
<dbReference type="InterPro" id="IPR048256">
    <property type="entry name" value="Tektin-like"/>
</dbReference>
<gene>
    <name evidence="13" type="primary">Tekt1</name>
</gene>
<comment type="subcellular location">
    <subcellularLocation>
        <location evidence="11">Cytoplasm</location>
        <location evidence="11">Cytoskeleton</location>
        <location evidence="11">Cilium axoneme</location>
    </subcellularLocation>
    <subcellularLocation>
        <location evidence="1">Cytoplasm</location>
        <location evidence="1">Cytoskeleton</location>
        <location evidence="1">Flagellum axoneme</location>
    </subcellularLocation>
</comment>
<keyword evidence="5 12" id="KW-0175">Coiled coil</keyword>
<protein>
    <recommendedName>
        <fullName evidence="11">Tektin</fullName>
    </recommendedName>
</protein>
<dbReference type="GO" id="GO:0005930">
    <property type="term" value="C:axoneme"/>
    <property type="evidence" value="ECO:0007669"/>
    <property type="project" value="UniProtKB-SubCell"/>
</dbReference>
<name>A0A6F9DTY0_9ASCI</name>
<dbReference type="PANTHER" id="PTHR19960:SF25">
    <property type="entry name" value="TEKTIN-1"/>
    <property type="match status" value="1"/>
</dbReference>
<evidence type="ECO:0000256" key="10">
    <source>
        <dbReference type="ARBA" id="ARBA00046435"/>
    </source>
</evidence>
<feature type="coiled-coil region" evidence="12">
    <location>
        <begin position="74"/>
        <end position="101"/>
    </location>
</feature>
<keyword evidence="6 11" id="KW-0969">Cilium</keyword>
<reference evidence="13" key="1">
    <citation type="submission" date="2020-04" db="EMBL/GenBank/DDBJ databases">
        <authorList>
            <person name="Neveu A P."/>
        </authorList>
    </citation>
    <scope>NUCLEOTIDE SEQUENCE</scope>
    <source>
        <tissue evidence="13">Whole embryo</tissue>
    </source>
</reference>